<evidence type="ECO:0000313" key="5">
    <source>
        <dbReference type="EMBL" id="MWA01716.1"/>
    </source>
</evidence>
<evidence type="ECO:0000256" key="1">
    <source>
        <dbReference type="ARBA" id="ARBA00023125"/>
    </source>
</evidence>
<keyword evidence="6" id="KW-1185">Reference proteome</keyword>
<proteinExistence type="predicted"/>
<dbReference type="PROSITE" id="PS50977">
    <property type="entry name" value="HTH_TETR_2"/>
    <property type="match status" value="1"/>
</dbReference>
<dbReference type="EMBL" id="WBMS02000010">
    <property type="protein sequence ID" value="MWA01716.1"/>
    <property type="molecule type" value="Genomic_DNA"/>
</dbReference>
<gene>
    <name evidence="5" type="ORF">F8568_015300</name>
</gene>
<organism evidence="5 6">
    <name type="scientific">Actinomadura physcomitrii</name>
    <dbReference type="NCBI Taxonomy" id="2650748"/>
    <lineage>
        <taxon>Bacteria</taxon>
        <taxon>Bacillati</taxon>
        <taxon>Actinomycetota</taxon>
        <taxon>Actinomycetes</taxon>
        <taxon>Streptosporangiales</taxon>
        <taxon>Thermomonosporaceae</taxon>
        <taxon>Actinomadura</taxon>
    </lineage>
</organism>
<reference evidence="5" key="1">
    <citation type="submission" date="2019-12" db="EMBL/GenBank/DDBJ databases">
        <title>Actinomadura physcomitrii sp. nov., a novel actinomycete isolated from moss [Physcomitrium sphaericum (Ludw) Fuernr].</title>
        <authorList>
            <person name="Zhuang X."/>
        </authorList>
    </citation>
    <scope>NUCLEOTIDE SEQUENCE [LARGE SCALE GENOMIC DNA]</scope>
    <source>
        <strain evidence="5">LD22</strain>
    </source>
</reference>
<dbReference type="InterPro" id="IPR001647">
    <property type="entry name" value="HTH_TetR"/>
</dbReference>
<feature type="compositionally biased region" description="Basic and acidic residues" evidence="3">
    <location>
        <begin position="1"/>
        <end position="11"/>
    </location>
</feature>
<feature type="region of interest" description="Disordered" evidence="3">
    <location>
        <begin position="1"/>
        <end position="49"/>
    </location>
</feature>
<protein>
    <submittedName>
        <fullName evidence="5">TetR family transcriptional regulator</fullName>
    </submittedName>
</protein>
<dbReference type="Proteomes" id="UP000462055">
    <property type="component" value="Unassembled WGS sequence"/>
</dbReference>
<comment type="caution">
    <text evidence="5">The sequence shown here is derived from an EMBL/GenBank/DDBJ whole genome shotgun (WGS) entry which is preliminary data.</text>
</comment>
<dbReference type="GO" id="GO:0003677">
    <property type="term" value="F:DNA binding"/>
    <property type="evidence" value="ECO:0007669"/>
    <property type="project" value="UniProtKB-UniRule"/>
</dbReference>
<keyword evidence="1 2" id="KW-0238">DNA-binding</keyword>
<name>A0A6I4MHM5_9ACTN</name>
<evidence type="ECO:0000256" key="3">
    <source>
        <dbReference type="SAM" id="MobiDB-lite"/>
    </source>
</evidence>
<dbReference type="SUPFAM" id="SSF46689">
    <property type="entry name" value="Homeodomain-like"/>
    <property type="match status" value="1"/>
</dbReference>
<feature type="domain" description="HTH tetR-type" evidence="4">
    <location>
        <begin position="56"/>
        <end position="116"/>
    </location>
</feature>
<feature type="DNA-binding region" description="H-T-H motif" evidence="2">
    <location>
        <begin position="79"/>
        <end position="98"/>
    </location>
</feature>
<evidence type="ECO:0000313" key="6">
    <source>
        <dbReference type="Proteomes" id="UP000462055"/>
    </source>
</evidence>
<dbReference type="Gene3D" id="1.10.357.10">
    <property type="entry name" value="Tetracycline Repressor, domain 2"/>
    <property type="match status" value="1"/>
</dbReference>
<accession>A0A6I4MHM5</accession>
<dbReference type="RefSeq" id="WP_151594202.1">
    <property type="nucleotide sequence ID" value="NZ_WBMS02000010.1"/>
</dbReference>
<evidence type="ECO:0000256" key="2">
    <source>
        <dbReference type="PROSITE-ProRule" id="PRU00335"/>
    </source>
</evidence>
<dbReference type="Pfam" id="PF00440">
    <property type="entry name" value="TetR_N"/>
    <property type="match status" value="1"/>
</dbReference>
<evidence type="ECO:0000259" key="4">
    <source>
        <dbReference type="PROSITE" id="PS50977"/>
    </source>
</evidence>
<dbReference type="InterPro" id="IPR009057">
    <property type="entry name" value="Homeodomain-like_sf"/>
</dbReference>
<dbReference type="AlphaFoldDB" id="A0A6I4MHM5"/>
<sequence length="255" mass="27085">MRGIERQRPPDDGASSGGPRSGDRRSGGLRLAEVYDPARPGLPRGRSSLPAPVVRKAQRERLLGAVISAVAELGYPSTTVAVVVARARVSRKAFYDHFTGLEDCFLTALADAQKVVLRELMNAPKGLGEKPSSLAVLQAGLRSYLALCAREPEYARCILVELPAVGPRALKGRNKAYGAVADVLRLWREHAAKRHPEWPPVEEPAYRAAVGAIAELITAHVCAGDAAALPGLPGLHGPLTAILLRILAAPLPDDG</sequence>